<evidence type="ECO:0000313" key="2">
    <source>
        <dbReference type="Proteomes" id="UP001209540"/>
    </source>
</evidence>
<name>A0AAD5K673_9FUNG</name>
<gene>
    <name evidence="1" type="ORF">BDA99DRAFT_443550</name>
</gene>
<comment type="caution">
    <text evidence="1">The sequence shown here is derived from an EMBL/GenBank/DDBJ whole genome shotgun (WGS) entry which is preliminary data.</text>
</comment>
<dbReference type="AlphaFoldDB" id="A0AAD5K673"/>
<dbReference type="Proteomes" id="UP001209540">
    <property type="component" value="Unassembled WGS sequence"/>
</dbReference>
<accession>A0AAD5K673</accession>
<dbReference type="EMBL" id="JAIXMP010000027">
    <property type="protein sequence ID" value="KAI9252800.1"/>
    <property type="molecule type" value="Genomic_DNA"/>
</dbReference>
<evidence type="ECO:0000313" key="1">
    <source>
        <dbReference type="EMBL" id="KAI9252800.1"/>
    </source>
</evidence>
<organism evidence="1 2">
    <name type="scientific">Phascolomyces articulosus</name>
    <dbReference type="NCBI Taxonomy" id="60185"/>
    <lineage>
        <taxon>Eukaryota</taxon>
        <taxon>Fungi</taxon>
        <taxon>Fungi incertae sedis</taxon>
        <taxon>Mucoromycota</taxon>
        <taxon>Mucoromycotina</taxon>
        <taxon>Mucoromycetes</taxon>
        <taxon>Mucorales</taxon>
        <taxon>Lichtheimiaceae</taxon>
        <taxon>Phascolomyces</taxon>
    </lineage>
</organism>
<reference evidence="1" key="1">
    <citation type="journal article" date="2022" name="IScience">
        <title>Evolution of zygomycete secretomes and the origins of terrestrial fungal ecologies.</title>
        <authorList>
            <person name="Chang Y."/>
            <person name="Wang Y."/>
            <person name="Mondo S."/>
            <person name="Ahrendt S."/>
            <person name="Andreopoulos W."/>
            <person name="Barry K."/>
            <person name="Beard J."/>
            <person name="Benny G.L."/>
            <person name="Blankenship S."/>
            <person name="Bonito G."/>
            <person name="Cuomo C."/>
            <person name="Desiro A."/>
            <person name="Gervers K.A."/>
            <person name="Hundley H."/>
            <person name="Kuo A."/>
            <person name="LaButti K."/>
            <person name="Lang B.F."/>
            <person name="Lipzen A."/>
            <person name="O'Donnell K."/>
            <person name="Pangilinan J."/>
            <person name="Reynolds N."/>
            <person name="Sandor L."/>
            <person name="Smith M.E."/>
            <person name="Tsang A."/>
            <person name="Grigoriev I.V."/>
            <person name="Stajich J.E."/>
            <person name="Spatafora J.W."/>
        </authorList>
    </citation>
    <scope>NUCLEOTIDE SEQUENCE</scope>
    <source>
        <strain evidence="1">RSA 2281</strain>
    </source>
</reference>
<sequence length="59" mass="6873">MNVTKGQAACMLFFQEFNEANEIKLLNRIDSIGDVDICYEKDSTEPFLLYIPRIHCNPY</sequence>
<reference evidence="1" key="2">
    <citation type="submission" date="2023-02" db="EMBL/GenBank/DDBJ databases">
        <authorList>
            <consortium name="DOE Joint Genome Institute"/>
            <person name="Mondo S.J."/>
            <person name="Chang Y."/>
            <person name="Wang Y."/>
            <person name="Ahrendt S."/>
            <person name="Andreopoulos W."/>
            <person name="Barry K."/>
            <person name="Beard J."/>
            <person name="Benny G.L."/>
            <person name="Blankenship S."/>
            <person name="Bonito G."/>
            <person name="Cuomo C."/>
            <person name="Desiro A."/>
            <person name="Gervers K.A."/>
            <person name="Hundley H."/>
            <person name="Kuo A."/>
            <person name="LaButti K."/>
            <person name="Lang B.F."/>
            <person name="Lipzen A."/>
            <person name="O'Donnell K."/>
            <person name="Pangilinan J."/>
            <person name="Reynolds N."/>
            <person name="Sandor L."/>
            <person name="Smith M.W."/>
            <person name="Tsang A."/>
            <person name="Grigoriev I.V."/>
            <person name="Stajich J.E."/>
            <person name="Spatafora J.W."/>
        </authorList>
    </citation>
    <scope>NUCLEOTIDE SEQUENCE</scope>
    <source>
        <strain evidence="1">RSA 2281</strain>
    </source>
</reference>
<proteinExistence type="predicted"/>
<protein>
    <submittedName>
        <fullName evidence="1">Uncharacterized protein</fullName>
    </submittedName>
</protein>
<keyword evidence="2" id="KW-1185">Reference proteome</keyword>